<name>A0A5E7HY69_PSEFL</name>
<dbReference type="PROSITE" id="PS00455">
    <property type="entry name" value="AMP_BINDING"/>
    <property type="match status" value="1"/>
</dbReference>
<dbReference type="Pfam" id="PF13193">
    <property type="entry name" value="AMP-binding_C"/>
    <property type="match status" value="1"/>
</dbReference>
<protein>
    <submittedName>
        <fullName evidence="7">Acetyl-coenzyme A synthetase</fullName>
        <ecNumber evidence="7">6.2.1.1</ecNumber>
    </submittedName>
</protein>
<keyword evidence="4" id="KW-0067">ATP-binding</keyword>
<evidence type="ECO:0000259" key="5">
    <source>
        <dbReference type="Pfam" id="PF00501"/>
    </source>
</evidence>
<dbReference type="Gene3D" id="3.40.50.12780">
    <property type="entry name" value="N-terminal domain of ligase-like"/>
    <property type="match status" value="1"/>
</dbReference>
<dbReference type="AlphaFoldDB" id="A0A5E7HY69"/>
<dbReference type="SUPFAM" id="SSF56801">
    <property type="entry name" value="Acetyl-CoA synthetase-like"/>
    <property type="match status" value="1"/>
</dbReference>
<organism evidence="7 8">
    <name type="scientific">Pseudomonas fluorescens</name>
    <dbReference type="NCBI Taxonomy" id="294"/>
    <lineage>
        <taxon>Bacteria</taxon>
        <taxon>Pseudomonadati</taxon>
        <taxon>Pseudomonadota</taxon>
        <taxon>Gammaproteobacteria</taxon>
        <taxon>Pseudomonadales</taxon>
        <taxon>Pseudomonadaceae</taxon>
        <taxon>Pseudomonas</taxon>
    </lineage>
</organism>
<feature type="domain" description="AMP-dependent synthetase/ligase" evidence="5">
    <location>
        <begin position="42"/>
        <end position="391"/>
    </location>
</feature>
<dbReference type="InterPro" id="IPR020845">
    <property type="entry name" value="AMP-binding_CS"/>
</dbReference>
<dbReference type="Pfam" id="PF00501">
    <property type="entry name" value="AMP-binding"/>
    <property type="match status" value="1"/>
</dbReference>
<reference evidence="7 8" key="1">
    <citation type="submission" date="2019-09" db="EMBL/GenBank/DDBJ databases">
        <authorList>
            <person name="Chandra G."/>
            <person name="Truman W A."/>
        </authorList>
    </citation>
    <scope>NUCLEOTIDE SEQUENCE [LARGE SCALE GENOMIC DNA]</scope>
    <source>
        <strain evidence="7">PS880</strain>
    </source>
</reference>
<dbReference type="GO" id="GO:0005524">
    <property type="term" value="F:ATP binding"/>
    <property type="evidence" value="ECO:0007669"/>
    <property type="project" value="UniProtKB-KW"/>
</dbReference>
<evidence type="ECO:0000259" key="6">
    <source>
        <dbReference type="Pfam" id="PF13193"/>
    </source>
</evidence>
<dbReference type="Proteomes" id="UP000375525">
    <property type="component" value="Unassembled WGS sequence"/>
</dbReference>
<dbReference type="InterPro" id="IPR000873">
    <property type="entry name" value="AMP-dep_synth/lig_dom"/>
</dbReference>
<accession>A0A5E7HY69</accession>
<evidence type="ECO:0000313" key="7">
    <source>
        <dbReference type="EMBL" id="VVO69239.1"/>
    </source>
</evidence>
<feature type="domain" description="AMP-binding enzyme C-terminal" evidence="6">
    <location>
        <begin position="450"/>
        <end position="527"/>
    </location>
</feature>
<sequence length="543" mass="60160">MYDYHTAARQFNYLQTAAQELHGSLDGLNACVECCDRHAAGQDIALYCEAQDGGASQYTFRELQDQAARFGNFLREQGVRPGDRVAGLLPRTVELLITILGTWRVGAVYQPLFTAFGPKAIEQRLECSSARWVVTDTRNRSKLDDVIGCPTVITVGADPQCIGDYDFWSTLQRQSNDCEPLLQDGEAPFLLMCTSGTTGPAKPLEVPLRAILAFKGYIRDAVELREDDRFWNLADPGWAYGLYYAVTAPLALGHSTLFYDGPFSVESTCSVINKYAITNLAGSPTAFRLLISSGMQFADSIRDRLRVVSSAGEPLNPQVIRWFAENLGVVIHDHYGQTELGMVLSNHHGLSHTVREGSAGYAIPGHRIVVLDDQHQELPPGQPGTLAVDRERSPQYWFSGYFGMPTKAFVGRYYLSGDTAELNDDGSISFVGRNDDVITTSGYRVGPFDVESALVEHPAVIESAVIGKPDPQRTELIKAFVVLNKQYLPSPELAETLRLHVRQRLAAHAYPREIEFVNELPKTPSGKLQRFILRNQEIAKQQA</sequence>
<dbReference type="FunFam" id="3.30.300.30:FF:000005">
    <property type="entry name" value="Acyl-coenzyme A synthetase ACSM5, mitochondrial"/>
    <property type="match status" value="1"/>
</dbReference>
<evidence type="ECO:0000313" key="8">
    <source>
        <dbReference type="Proteomes" id="UP000375525"/>
    </source>
</evidence>
<comment type="similarity">
    <text evidence="1">Belongs to the ATP-dependent AMP-binding enzyme family.</text>
</comment>
<keyword evidence="3" id="KW-0547">Nucleotide-binding</keyword>
<dbReference type="InterPro" id="IPR042099">
    <property type="entry name" value="ANL_N_sf"/>
</dbReference>
<dbReference type="GO" id="GO:0006633">
    <property type="term" value="P:fatty acid biosynthetic process"/>
    <property type="evidence" value="ECO:0007669"/>
    <property type="project" value="TreeGrafter"/>
</dbReference>
<dbReference type="GO" id="GO:0004321">
    <property type="term" value="F:fatty-acyl-CoA synthase activity"/>
    <property type="evidence" value="ECO:0007669"/>
    <property type="project" value="TreeGrafter"/>
</dbReference>
<dbReference type="InterPro" id="IPR045851">
    <property type="entry name" value="AMP-bd_C_sf"/>
</dbReference>
<dbReference type="RefSeq" id="WP_150779010.1">
    <property type="nucleotide sequence ID" value="NZ_CABVIH010000005.1"/>
</dbReference>
<dbReference type="GO" id="GO:0006637">
    <property type="term" value="P:acyl-CoA metabolic process"/>
    <property type="evidence" value="ECO:0007669"/>
    <property type="project" value="TreeGrafter"/>
</dbReference>
<dbReference type="PANTHER" id="PTHR43605:SF10">
    <property type="entry name" value="ACYL-COA SYNTHETASE MEDIUM CHAIN FAMILY MEMBER 3"/>
    <property type="match status" value="1"/>
</dbReference>
<dbReference type="OrthoDB" id="9803968at2"/>
<dbReference type="EC" id="6.2.1.1" evidence="7"/>
<proteinExistence type="inferred from homology"/>
<evidence type="ECO:0000256" key="1">
    <source>
        <dbReference type="ARBA" id="ARBA00006432"/>
    </source>
</evidence>
<dbReference type="PANTHER" id="PTHR43605">
    <property type="entry name" value="ACYL-COENZYME A SYNTHETASE"/>
    <property type="match status" value="1"/>
</dbReference>
<keyword evidence="2 7" id="KW-0436">Ligase</keyword>
<evidence type="ECO:0000256" key="2">
    <source>
        <dbReference type="ARBA" id="ARBA00022598"/>
    </source>
</evidence>
<dbReference type="InterPro" id="IPR051087">
    <property type="entry name" value="Mitochondrial_ACSM"/>
</dbReference>
<dbReference type="GO" id="GO:0015645">
    <property type="term" value="F:fatty acid ligase activity"/>
    <property type="evidence" value="ECO:0007669"/>
    <property type="project" value="TreeGrafter"/>
</dbReference>
<dbReference type="Gene3D" id="3.30.300.30">
    <property type="match status" value="1"/>
</dbReference>
<dbReference type="EMBL" id="CABVIH010000005">
    <property type="protein sequence ID" value="VVO69239.1"/>
    <property type="molecule type" value="Genomic_DNA"/>
</dbReference>
<evidence type="ECO:0000256" key="3">
    <source>
        <dbReference type="ARBA" id="ARBA00022741"/>
    </source>
</evidence>
<gene>
    <name evidence="7" type="primary">acsA_1</name>
    <name evidence="7" type="ORF">PS880_01216</name>
</gene>
<evidence type="ECO:0000256" key="4">
    <source>
        <dbReference type="ARBA" id="ARBA00022840"/>
    </source>
</evidence>
<dbReference type="InterPro" id="IPR025110">
    <property type="entry name" value="AMP-bd_C"/>
</dbReference>
<dbReference type="GO" id="GO:0003987">
    <property type="term" value="F:acetate-CoA ligase activity"/>
    <property type="evidence" value="ECO:0007669"/>
    <property type="project" value="UniProtKB-EC"/>
</dbReference>